<dbReference type="Proteomes" id="UP000305709">
    <property type="component" value="Unassembled WGS sequence"/>
</dbReference>
<keyword evidence="1" id="KW-0732">Signal</keyword>
<feature type="chain" id="PRO_5022742099" evidence="1">
    <location>
        <begin position="24"/>
        <end position="709"/>
    </location>
</feature>
<keyword evidence="3" id="KW-1185">Reference proteome</keyword>
<reference evidence="2 3" key="1">
    <citation type="submission" date="2019-06" db="EMBL/GenBank/DDBJ databases">
        <authorList>
            <person name="Jiang L."/>
        </authorList>
    </citation>
    <scope>NUCLEOTIDE SEQUENCE [LARGE SCALE GENOMIC DNA]</scope>
    <source>
        <strain evidence="2 3">YIM 48858</strain>
    </source>
</reference>
<name>A0A5C4NAT5_9RHOB</name>
<dbReference type="OrthoDB" id="19542at2"/>
<evidence type="ECO:0000256" key="1">
    <source>
        <dbReference type="SAM" id="SignalP"/>
    </source>
</evidence>
<comment type="caution">
    <text evidence="2">The sequence shown here is derived from an EMBL/GenBank/DDBJ whole genome shotgun (WGS) entry which is preliminary data.</text>
</comment>
<dbReference type="EMBL" id="VDFV01000011">
    <property type="protein sequence ID" value="TNC71793.1"/>
    <property type="molecule type" value="Genomic_DNA"/>
</dbReference>
<gene>
    <name evidence="2" type="ORF">FHG71_10235</name>
</gene>
<dbReference type="InterPro" id="IPR010344">
    <property type="entry name" value="YbjH"/>
</dbReference>
<sequence length="709" mass="77396">MARSTRLGAASALALMLGSPTLAQDRAVTYTLFGTPGLLEMPSAISAEDGEIAGTVGHFGGQTRTTFTFQVTPRLSGSFRYSGIPEYTPDPDENFWDRSFDLRFRFNDEGRYLPMVAVGLQDFLGTGVYSGEYVVATKTLGDAFRVTAGLGWGRLGTHNGFTNPLGVLDDRFETRPDTFEGGDKGGTPGIDAFFRGDAAVFGGIEWAPNERWVLKAEYSSDDAYVDDNGDELFEVASPLNFGATWRPLPGIQLGLAYLYGTQLAFTVTATVNPNDRPFGAGLDPAPQPVAVRAEAVRASQSWDRAELSESALRDRLRAALRAEGVELLGVQLADRSARIRYANTRYRAEAQAMGRVLRILTQELPPSIETLTLEPEQQGVPLAAATFARSDVEALENEVGGTAAALGRLRLEGAGPAAGLVPVAPASPDFTWSLRPYVGLSLFDASDPFRLSFGAQLSASYRLRPGLVLSGAVRQRIVRTSEPDTTEREPVGGVPVVRRNASLYGADGGPVLSNLTLAWYGHPSRDLYSRVTVGYLETMYGGVSSEFLWKPVESRLGVGVEVNYAVQRDFDQDFGFRDYDVVTGHLSTYYDFGNGFHGQIDAGRFLAGDWGASFSLDREFENGWSVGGYFTLTDIPFEDFGEGSFDKGIRLTIPIDFVLGTPTRREVDTEIRSLNRDGGARLGVEGRLYEIVRDGHYTELEDSWGRFWR</sequence>
<evidence type="ECO:0000313" key="2">
    <source>
        <dbReference type="EMBL" id="TNC71793.1"/>
    </source>
</evidence>
<dbReference type="Pfam" id="PF06082">
    <property type="entry name" value="YjbH"/>
    <property type="match status" value="1"/>
</dbReference>
<feature type="signal peptide" evidence="1">
    <location>
        <begin position="1"/>
        <end position="23"/>
    </location>
</feature>
<accession>A0A5C4NAT5</accession>
<dbReference type="AlphaFoldDB" id="A0A5C4NAT5"/>
<evidence type="ECO:0000313" key="3">
    <source>
        <dbReference type="Proteomes" id="UP000305709"/>
    </source>
</evidence>
<dbReference type="RefSeq" id="WP_139081550.1">
    <property type="nucleotide sequence ID" value="NZ_VDFV01000011.1"/>
</dbReference>
<protein>
    <submittedName>
        <fullName evidence="2">YjbH domain-containing protein</fullName>
    </submittedName>
</protein>
<organism evidence="2 3">
    <name type="scientific">Rubellimicrobium roseum</name>
    <dbReference type="NCBI Taxonomy" id="687525"/>
    <lineage>
        <taxon>Bacteria</taxon>
        <taxon>Pseudomonadati</taxon>
        <taxon>Pseudomonadota</taxon>
        <taxon>Alphaproteobacteria</taxon>
        <taxon>Rhodobacterales</taxon>
        <taxon>Roseobacteraceae</taxon>
        <taxon>Rubellimicrobium</taxon>
    </lineage>
</organism>
<proteinExistence type="predicted"/>